<evidence type="ECO:0000313" key="2">
    <source>
        <dbReference type="EMBL" id="KAA3800185.1"/>
    </source>
</evidence>
<dbReference type="SMART" id="SM00554">
    <property type="entry name" value="FAS1"/>
    <property type="match status" value="1"/>
</dbReference>
<organism evidence="2 3">
    <name type="scientific">Bacteroides ovatus</name>
    <dbReference type="NCBI Taxonomy" id="28116"/>
    <lineage>
        <taxon>Bacteria</taxon>
        <taxon>Pseudomonadati</taxon>
        <taxon>Bacteroidota</taxon>
        <taxon>Bacteroidia</taxon>
        <taxon>Bacteroidales</taxon>
        <taxon>Bacteroidaceae</taxon>
        <taxon>Bacteroides</taxon>
    </lineage>
</organism>
<dbReference type="InterPro" id="IPR036378">
    <property type="entry name" value="FAS1_dom_sf"/>
</dbReference>
<name>A0A6N3V688_BACOV</name>
<reference evidence="2 3" key="1">
    <citation type="journal article" date="2019" name="Nat. Med.">
        <title>A library of human gut bacterial isolates paired with longitudinal multiomics data enables mechanistic microbiome research.</title>
        <authorList>
            <person name="Poyet M."/>
            <person name="Groussin M."/>
            <person name="Gibbons S.M."/>
            <person name="Avila-Pacheco J."/>
            <person name="Jiang X."/>
            <person name="Kearney S.M."/>
            <person name="Perrotta A.R."/>
            <person name="Berdy B."/>
            <person name="Zhao S."/>
            <person name="Lieberman T.D."/>
            <person name="Swanson P.K."/>
            <person name="Smith M."/>
            <person name="Roesemann S."/>
            <person name="Alexander J.E."/>
            <person name="Rich S.A."/>
            <person name="Livny J."/>
            <person name="Vlamakis H."/>
            <person name="Clish C."/>
            <person name="Bullock K."/>
            <person name="Deik A."/>
            <person name="Scott J."/>
            <person name="Pierce K.A."/>
            <person name="Xavier R.J."/>
            <person name="Alm E.J."/>
        </authorList>
    </citation>
    <scope>NUCLEOTIDE SEQUENCE [LARGE SCALE GENOMIC DNA]</scope>
    <source>
        <strain evidence="2 3">BIOML-A183</strain>
    </source>
</reference>
<feature type="domain" description="FAS1" evidence="1">
    <location>
        <begin position="179"/>
        <end position="350"/>
    </location>
</feature>
<protein>
    <submittedName>
        <fullName evidence="2">DUF5108 domain-containing protein</fullName>
    </submittedName>
</protein>
<feature type="domain" description="FAS1" evidence="1">
    <location>
        <begin position="33"/>
        <end position="175"/>
    </location>
</feature>
<dbReference type="PANTHER" id="PTHR10900">
    <property type="entry name" value="PERIOSTIN-RELATED"/>
    <property type="match status" value="1"/>
</dbReference>
<comment type="caution">
    <text evidence="2">The sequence shown here is derived from an EMBL/GenBank/DDBJ whole genome shotgun (WGS) entry which is preliminary data.</text>
</comment>
<dbReference type="Gene3D" id="2.30.180.10">
    <property type="entry name" value="FAS1 domain"/>
    <property type="match status" value="2"/>
</dbReference>
<evidence type="ECO:0000259" key="1">
    <source>
        <dbReference type="PROSITE" id="PS50213"/>
    </source>
</evidence>
<dbReference type="Pfam" id="PF02469">
    <property type="entry name" value="Fasciclin"/>
    <property type="match status" value="1"/>
</dbReference>
<proteinExistence type="predicted"/>
<dbReference type="PROSITE" id="PS50213">
    <property type="entry name" value="FAS1"/>
    <property type="match status" value="2"/>
</dbReference>
<evidence type="ECO:0000313" key="3">
    <source>
        <dbReference type="Proteomes" id="UP000460135"/>
    </source>
</evidence>
<dbReference type="Proteomes" id="UP000460135">
    <property type="component" value="Unassembled WGS sequence"/>
</dbReference>
<dbReference type="PANTHER" id="PTHR10900:SF77">
    <property type="entry name" value="FI19380P1"/>
    <property type="match status" value="1"/>
</dbReference>
<dbReference type="InterPro" id="IPR033401">
    <property type="entry name" value="DUF5108"/>
</dbReference>
<gene>
    <name evidence="2" type="ORF">F3F51_22930</name>
</gene>
<dbReference type="GO" id="GO:0005615">
    <property type="term" value="C:extracellular space"/>
    <property type="evidence" value="ECO:0007669"/>
    <property type="project" value="TreeGrafter"/>
</dbReference>
<dbReference type="AlphaFoldDB" id="A0A6N3V688"/>
<dbReference type="InterPro" id="IPR050904">
    <property type="entry name" value="Adhesion/Biosynth-related"/>
</dbReference>
<accession>A0A6N3V688</accession>
<dbReference type="EMBL" id="VWLX01000022">
    <property type="protein sequence ID" value="KAA3800185.1"/>
    <property type="molecule type" value="Genomic_DNA"/>
</dbReference>
<sequence>MKNIIKYCLLLLVICYSCDDPYKDKTFQVYNVQPAASYLESRSDEFSEWIKVLKYADLFNAVNQATDVFTVLAPTNDAMYEFYTQKGVSSIEELGQTYARGLAEYHIMNDSIQRDDFVAGGELPVKTLSGDVLEVSFDESGEGGFNSVYINKEAHVKEFAISTANGLVYVLDDVLSPAIETVYERLCGHEENRIFRAAVELTGWKDELSIVSGINPSVPGSTSEVRRYFTVLAVSDDVYNDCGISTVEALASHLGAGSDYTDKNNALNRYVAYHILDGNYKIAALKSFDNEETSRKLWNTKAENALIMTSSENGDYYLNFDGGDDKAGFIEDKSNEQARNGYIHQIDGYLPVCETLKPIPYYFDFCDFPEVASYITSYGVDGQLYQQKAGDNEGVTSLANNTGSYVSCYEMQMGPSGTISSGWGYLEYRTAYSKSEYNWWNLLHYDVLGINIGYNGTLTMNVPTILSGRYKVTLGFAYASSMNFMRLAGDVPSEGSNGGRTSFTFDDDLGKSVSTAIYAAVPVDELNCYKVELFSELEFTATRSHKLQLVVLDPAASIHKNFRLQLDYLLFEPIN</sequence>
<dbReference type="InterPro" id="IPR000782">
    <property type="entry name" value="FAS1_domain"/>
</dbReference>
<dbReference type="SUPFAM" id="SSF82153">
    <property type="entry name" value="FAS1 domain"/>
    <property type="match status" value="2"/>
</dbReference>
<dbReference type="Pfam" id="PF17133">
    <property type="entry name" value="DUF5108"/>
    <property type="match status" value="1"/>
</dbReference>